<keyword evidence="2" id="KW-1185">Reference proteome</keyword>
<protein>
    <submittedName>
        <fullName evidence="1">Uncharacterized protein</fullName>
    </submittedName>
</protein>
<organism evidence="1 2">
    <name type="scientific">Paraburkholderia ultramafica</name>
    <dbReference type="NCBI Taxonomy" id="1544867"/>
    <lineage>
        <taxon>Bacteria</taxon>
        <taxon>Pseudomonadati</taxon>
        <taxon>Pseudomonadota</taxon>
        <taxon>Betaproteobacteria</taxon>
        <taxon>Burkholderiales</taxon>
        <taxon>Burkholderiaceae</taxon>
        <taxon>Paraburkholderia</taxon>
    </lineage>
</organism>
<dbReference type="AlphaFoldDB" id="A0A6S7BRG5"/>
<evidence type="ECO:0000313" key="1">
    <source>
        <dbReference type="EMBL" id="CAB3809910.1"/>
    </source>
</evidence>
<name>A0A6S7BRG5_9BURK</name>
<dbReference type="Proteomes" id="UP000494365">
    <property type="component" value="Unassembled WGS sequence"/>
</dbReference>
<dbReference type="EMBL" id="CADIKK010000087">
    <property type="protein sequence ID" value="CAB3809910.1"/>
    <property type="molecule type" value="Genomic_DNA"/>
</dbReference>
<reference evidence="1 2" key="1">
    <citation type="submission" date="2020-04" db="EMBL/GenBank/DDBJ databases">
        <authorList>
            <person name="De Canck E."/>
        </authorList>
    </citation>
    <scope>NUCLEOTIDE SEQUENCE [LARGE SCALE GENOMIC DNA]</scope>
    <source>
        <strain evidence="1 2">LMG 28614</strain>
    </source>
</reference>
<accession>A0A6S7BRG5</accession>
<dbReference type="RefSeq" id="WP_175153969.1">
    <property type="nucleotide sequence ID" value="NZ_CADIKK010000087.1"/>
</dbReference>
<proteinExistence type="predicted"/>
<gene>
    <name evidence="1" type="ORF">LMG28614_07162</name>
</gene>
<evidence type="ECO:0000313" key="2">
    <source>
        <dbReference type="Proteomes" id="UP000494365"/>
    </source>
</evidence>
<sequence length="119" mass="12546">MALDLKAAVDVFAQGISSSVKTVTGQDIRMLAGFSQTQLQSIAQQSALVAGMIEANAFTVAERKFYLDGLGQMARGFVDTFVQLAEVVIEKLYNAVVNAIYESINGLAGVALVAPFAAV</sequence>